<reference evidence="2" key="1">
    <citation type="journal article" date="2023" name="Front. Plant Sci.">
        <title>Chromosomal-level genome assembly of Melastoma candidum provides insights into trichome evolution.</title>
        <authorList>
            <person name="Zhong Y."/>
            <person name="Wu W."/>
            <person name="Sun C."/>
            <person name="Zou P."/>
            <person name="Liu Y."/>
            <person name="Dai S."/>
            <person name="Zhou R."/>
        </authorList>
    </citation>
    <scope>NUCLEOTIDE SEQUENCE [LARGE SCALE GENOMIC DNA]</scope>
</reference>
<dbReference type="Proteomes" id="UP001057402">
    <property type="component" value="Chromosome 10"/>
</dbReference>
<gene>
    <name evidence="1" type="ORF">MLD38_032462</name>
</gene>
<dbReference type="EMBL" id="CM042889">
    <property type="protein sequence ID" value="KAI4318795.1"/>
    <property type="molecule type" value="Genomic_DNA"/>
</dbReference>
<protein>
    <submittedName>
        <fullName evidence="1">Uncharacterized protein</fullName>
    </submittedName>
</protein>
<keyword evidence="2" id="KW-1185">Reference proteome</keyword>
<accession>A0ACB9M4Y5</accession>
<name>A0ACB9M4Y5_9MYRT</name>
<proteinExistence type="predicted"/>
<comment type="caution">
    <text evidence="1">The sequence shown here is derived from an EMBL/GenBank/DDBJ whole genome shotgun (WGS) entry which is preliminary data.</text>
</comment>
<organism evidence="1 2">
    <name type="scientific">Melastoma candidum</name>
    <dbReference type="NCBI Taxonomy" id="119954"/>
    <lineage>
        <taxon>Eukaryota</taxon>
        <taxon>Viridiplantae</taxon>
        <taxon>Streptophyta</taxon>
        <taxon>Embryophyta</taxon>
        <taxon>Tracheophyta</taxon>
        <taxon>Spermatophyta</taxon>
        <taxon>Magnoliopsida</taxon>
        <taxon>eudicotyledons</taxon>
        <taxon>Gunneridae</taxon>
        <taxon>Pentapetalae</taxon>
        <taxon>rosids</taxon>
        <taxon>malvids</taxon>
        <taxon>Myrtales</taxon>
        <taxon>Melastomataceae</taxon>
        <taxon>Melastomatoideae</taxon>
        <taxon>Melastomateae</taxon>
        <taxon>Melastoma</taxon>
    </lineage>
</organism>
<evidence type="ECO:0000313" key="2">
    <source>
        <dbReference type="Proteomes" id="UP001057402"/>
    </source>
</evidence>
<evidence type="ECO:0000313" key="1">
    <source>
        <dbReference type="EMBL" id="KAI4318795.1"/>
    </source>
</evidence>
<sequence>MFEFEYPRLSRSEIVQFLSETQIIPDHHLADPSADFISDVYAQLLVYLDFFPEEDGQIQFSALELLENPDFHVESVRKVPLFFQLRDVIAYLGCPKKFIFKDLVKPNAECAEVFVNALLNFYLHKDNKMDLLGPIIEGLNLLDEQRSERENKIAQLT</sequence>